<feature type="compositionally biased region" description="Low complexity" evidence="7">
    <location>
        <begin position="117"/>
        <end position="127"/>
    </location>
</feature>
<accession>A0A507FFY9</accession>
<feature type="compositionally biased region" description="Low complexity" evidence="7">
    <location>
        <begin position="266"/>
        <end position="276"/>
    </location>
</feature>
<dbReference type="Pfam" id="PF02045">
    <property type="entry name" value="CBFB_NFYA"/>
    <property type="match status" value="1"/>
</dbReference>
<dbReference type="Gene3D" id="6.10.250.2430">
    <property type="match status" value="1"/>
</dbReference>
<dbReference type="STRING" id="246404.A0A507FFY9"/>
<dbReference type="GO" id="GO:0003677">
    <property type="term" value="F:DNA binding"/>
    <property type="evidence" value="ECO:0007669"/>
    <property type="project" value="UniProtKB-KW"/>
</dbReference>
<evidence type="ECO:0000256" key="4">
    <source>
        <dbReference type="ARBA" id="ARBA00023163"/>
    </source>
</evidence>
<dbReference type="GO" id="GO:0003700">
    <property type="term" value="F:DNA-binding transcription factor activity"/>
    <property type="evidence" value="ECO:0007669"/>
    <property type="project" value="UniProtKB-UniRule"/>
</dbReference>
<dbReference type="InterPro" id="IPR001289">
    <property type="entry name" value="NFYA"/>
</dbReference>
<feature type="region of interest" description="Disordered" evidence="7">
    <location>
        <begin position="104"/>
        <end position="152"/>
    </location>
</feature>
<evidence type="ECO:0000256" key="6">
    <source>
        <dbReference type="RuleBase" id="RU367155"/>
    </source>
</evidence>
<protein>
    <recommendedName>
        <fullName evidence="6">Transcriptional activator HAP2</fullName>
    </recommendedName>
</protein>
<evidence type="ECO:0000256" key="1">
    <source>
        <dbReference type="ARBA" id="ARBA00004123"/>
    </source>
</evidence>
<dbReference type="GO" id="GO:0005634">
    <property type="term" value="C:nucleus"/>
    <property type="evidence" value="ECO:0007669"/>
    <property type="project" value="UniProtKB-SubCell"/>
</dbReference>
<organism evidence="8 9">
    <name type="scientific">Chytriomyces confervae</name>
    <dbReference type="NCBI Taxonomy" id="246404"/>
    <lineage>
        <taxon>Eukaryota</taxon>
        <taxon>Fungi</taxon>
        <taxon>Fungi incertae sedis</taxon>
        <taxon>Chytridiomycota</taxon>
        <taxon>Chytridiomycota incertae sedis</taxon>
        <taxon>Chytridiomycetes</taxon>
        <taxon>Chytridiales</taxon>
        <taxon>Chytriomycetaceae</taxon>
        <taxon>Chytriomyces</taxon>
    </lineage>
</organism>
<evidence type="ECO:0000256" key="5">
    <source>
        <dbReference type="ARBA" id="ARBA00023242"/>
    </source>
</evidence>
<proteinExistence type="inferred from homology"/>
<dbReference type="PANTHER" id="PTHR12632">
    <property type="entry name" value="TRANSCRIPTION FACTOR NF-Y ALPHA-RELATED"/>
    <property type="match status" value="1"/>
</dbReference>
<keyword evidence="4 6" id="KW-0804">Transcription</keyword>
<feature type="region of interest" description="Disordered" evidence="7">
    <location>
        <begin position="253"/>
        <end position="276"/>
    </location>
</feature>
<dbReference type="SMART" id="SM00521">
    <property type="entry name" value="CBF"/>
    <property type="match status" value="1"/>
</dbReference>
<comment type="subunit">
    <text evidence="6">Heterotrimer.</text>
</comment>
<evidence type="ECO:0000256" key="2">
    <source>
        <dbReference type="ARBA" id="ARBA00023015"/>
    </source>
</evidence>
<sequence>MNPLSTNNGSKVNLPIPAAIQQFSLESITTPLETTPKTTSALTATLLQMDATQLPSQGEMHQHYTSHDPVAAAAAFLANSAQIQIHPVQESHQEQSQYRQLSNPFDPQFFQRDSHPQQHTHQQMNINQHHHQQQHLQQHLSSPHRHQESDLPYKQHSIQQMEEQPMYVNAKQYHRILKRREARAALMAKIRPASKSNAPYAHESRHKHAMRRPRGPGGRFLSAAELAAWKELEALGGDSNNVAKAIAMVAAANTKSADSNAGEDFSSQASSQQKKK</sequence>
<feature type="region of interest" description="Disordered" evidence="7">
    <location>
        <begin position="194"/>
        <end position="215"/>
    </location>
</feature>
<gene>
    <name evidence="8" type="ORF">CcCBS67573_g03483</name>
</gene>
<comment type="function">
    <text evidence="6">Component of the sequence-specific heterotrimeric transcription factor (NF-Y) which specifically recognizes a 5'-CCAAT-3' box motif found in the promoters of its target genes.</text>
</comment>
<feature type="compositionally biased region" description="Basic residues" evidence="7">
    <location>
        <begin position="204"/>
        <end position="214"/>
    </location>
</feature>
<keyword evidence="5 6" id="KW-0539">Nucleus</keyword>
<dbReference type="EMBL" id="QEAP01000088">
    <property type="protein sequence ID" value="TPX75271.1"/>
    <property type="molecule type" value="Genomic_DNA"/>
</dbReference>
<comment type="caution">
    <text evidence="8">The sequence shown here is derived from an EMBL/GenBank/DDBJ whole genome shotgun (WGS) entry which is preliminary data.</text>
</comment>
<dbReference type="AlphaFoldDB" id="A0A507FFY9"/>
<evidence type="ECO:0000256" key="7">
    <source>
        <dbReference type="SAM" id="MobiDB-lite"/>
    </source>
</evidence>
<keyword evidence="9" id="KW-1185">Reference proteome</keyword>
<dbReference type="OrthoDB" id="1097733at2759"/>
<evidence type="ECO:0000256" key="3">
    <source>
        <dbReference type="ARBA" id="ARBA00023125"/>
    </source>
</evidence>
<reference evidence="8 9" key="1">
    <citation type="journal article" date="2019" name="Sci. Rep.">
        <title>Comparative genomics of chytrid fungi reveal insights into the obligate biotrophic and pathogenic lifestyle of Synchytrium endobioticum.</title>
        <authorList>
            <person name="van de Vossenberg B.T.L.H."/>
            <person name="Warris S."/>
            <person name="Nguyen H.D.T."/>
            <person name="van Gent-Pelzer M.P.E."/>
            <person name="Joly D.L."/>
            <person name="van de Geest H.C."/>
            <person name="Bonants P.J.M."/>
            <person name="Smith D.S."/>
            <person name="Levesque C.A."/>
            <person name="van der Lee T.A.J."/>
        </authorList>
    </citation>
    <scope>NUCLEOTIDE SEQUENCE [LARGE SCALE GENOMIC DNA]</scope>
    <source>
        <strain evidence="8 9">CBS 675.73</strain>
    </source>
</reference>
<dbReference type="Proteomes" id="UP000320333">
    <property type="component" value="Unassembled WGS sequence"/>
</dbReference>
<comment type="subcellular location">
    <subcellularLocation>
        <location evidence="1 6">Nucleus</location>
    </subcellularLocation>
</comment>
<dbReference type="PRINTS" id="PR00616">
    <property type="entry name" value="CCAATSUBUNTB"/>
</dbReference>
<comment type="similarity">
    <text evidence="6">Belongs to the NFYA/HAP2 subunit family.</text>
</comment>
<keyword evidence="2 6" id="KW-0805">Transcription regulation</keyword>
<evidence type="ECO:0000313" key="9">
    <source>
        <dbReference type="Proteomes" id="UP000320333"/>
    </source>
</evidence>
<name>A0A507FFY9_9FUNG</name>
<dbReference type="PROSITE" id="PS51152">
    <property type="entry name" value="NFYA_HAP2_2"/>
    <property type="match status" value="1"/>
</dbReference>
<evidence type="ECO:0000313" key="8">
    <source>
        <dbReference type="EMBL" id="TPX75271.1"/>
    </source>
</evidence>
<keyword evidence="3 6" id="KW-0238">DNA-binding</keyword>